<keyword evidence="1" id="KW-0472">Membrane</keyword>
<keyword evidence="3" id="KW-1185">Reference proteome</keyword>
<name>A0A5J4Z7G1_PORPP</name>
<evidence type="ECO:0000313" key="2">
    <source>
        <dbReference type="EMBL" id="KAA8499022.1"/>
    </source>
</evidence>
<dbReference type="Gene3D" id="1.20.1250.20">
    <property type="entry name" value="MFS general substrate transporter like domains"/>
    <property type="match status" value="1"/>
</dbReference>
<feature type="transmembrane region" description="Helical" evidence="1">
    <location>
        <begin position="97"/>
        <end position="114"/>
    </location>
</feature>
<feature type="transmembrane region" description="Helical" evidence="1">
    <location>
        <begin position="438"/>
        <end position="460"/>
    </location>
</feature>
<dbReference type="EMBL" id="VRMN01000001">
    <property type="protein sequence ID" value="KAA8499022.1"/>
    <property type="molecule type" value="Genomic_DNA"/>
</dbReference>
<evidence type="ECO:0000313" key="3">
    <source>
        <dbReference type="Proteomes" id="UP000324585"/>
    </source>
</evidence>
<feature type="transmembrane region" description="Helical" evidence="1">
    <location>
        <begin position="318"/>
        <end position="338"/>
    </location>
</feature>
<accession>A0A5J4Z7G1</accession>
<comment type="caution">
    <text evidence="2">The sequence shown here is derived from an EMBL/GenBank/DDBJ whole genome shotgun (WGS) entry which is preliminary data.</text>
</comment>
<feature type="transmembrane region" description="Helical" evidence="1">
    <location>
        <begin position="21"/>
        <end position="46"/>
    </location>
</feature>
<organism evidence="2 3">
    <name type="scientific">Porphyridium purpureum</name>
    <name type="common">Red alga</name>
    <name type="synonym">Porphyridium cruentum</name>
    <dbReference type="NCBI Taxonomy" id="35688"/>
    <lineage>
        <taxon>Eukaryota</taxon>
        <taxon>Rhodophyta</taxon>
        <taxon>Bangiophyceae</taxon>
        <taxon>Porphyridiales</taxon>
        <taxon>Porphyridiaceae</taxon>
        <taxon>Porphyridium</taxon>
    </lineage>
</organism>
<feature type="transmembrane region" description="Helical" evidence="1">
    <location>
        <begin position="277"/>
        <end position="298"/>
    </location>
</feature>
<feature type="transmembrane region" description="Helical" evidence="1">
    <location>
        <begin position="158"/>
        <end position="180"/>
    </location>
</feature>
<feature type="transmembrane region" description="Helical" evidence="1">
    <location>
        <begin position="406"/>
        <end position="426"/>
    </location>
</feature>
<dbReference type="AlphaFoldDB" id="A0A5J4Z7G1"/>
<dbReference type="InterPro" id="IPR036259">
    <property type="entry name" value="MFS_trans_sf"/>
</dbReference>
<sequence length="475" mass="51288">MSSSPKPGPGLADTAIRAERRVLAALIAFATLACVLLMALRAWLPVSFAFLLDKGVVDRHSQSTRLVPLGLAVAVASFHVGLFFMPPVSWVATRLGYRAYTMFTLAASSLLLLMESSVSVLSAAAALWPMLCVTRMLMGACQAAFLTATLDMITSQCYFAGISCELVTSSLSILVLFTLGPGTLVLALWDSHAASSENAYTSQGTAIGMSLLCVSVGVLGFWLSNEYTILSRDELSDIECRREELEIQAWTMESRLYENQSSPGALSSMRPVVVIRVLLGSALSLVYGCLMYSLLTWFPLIAWRVLVHSTSSVRAVHLWLIALAALALVLSPICAMLMRWRSKFMTPGGLVVVFLCTRLLSNYVLTRSLWTLLVWVLVASCCLGMYESNMVTAFDVTSDLPISVPSAMGAILQTSLHVGASLGILLPAFTSSLYRLEIVYSFLAVCCLALYAGACLVLFLEGECPSDSESAGLLR</sequence>
<feature type="transmembrane region" description="Helical" evidence="1">
    <location>
        <begin position="200"/>
        <end position="223"/>
    </location>
</feature>
<reference evidence="3" key="1">
    <citation type="journal article" date="2019" name="Nat. Commun.">
        <title>Expansion of phycobilisome linker gene families in mesophilic red algae.</title>
        <authorList>
            <person name="Lee J."/>
            <person name="Kim D."/>
            <person name="Bhattacharya D."/>
            <person name="Yoon H.S."/>
        </authorList>
    </citation>
    <scope>NUCLEOTIDE SEQUENCE [LARGE SCALE GENOMIC DNA]</scope>
    <source>
        <strain evidence="3">CCMP 1328</strain>
    </source>
</reference>
<evidence type="ECO:0000256" key="1">
    <source>
        <dbReference type="SAM" id="Phobius"/>
    </source>
</evidence>
<proteinExistence type="predicted"/>
<keyword evidence="1" id="KW-1133">Transmembrane helix</keyword>
<protein>
    <submittedName>
        <fullName evidence="2">Uncharacterized protein</fullName>
    </submittedName>
</protein>
<dbReference type="SUPFAM" id="SSF103473">
    <property type="entry name" value="MFS general substrate transporter"/>
    <property type="match status" value="1"/>
</dbReference>
<feature type="transmembrane region" description="Helical" evidence="1">
    <location>
        <begin position="126"/>
        <end position="146"/>
    </location>
</feature>
<gene>
    <name evidence="2" type="ORF">FVE85_6607</name>
</gene>
<keyword evidence="1" id="KW-0812">Transmembrane</keyword>
<dbReference type="Proteomes" id="UP000324585">
    <property type="component" value="Unassembled WGS sequence"/>
</dbReference>
<feature type="transmembrane region" description="Helical" evidence="1">
    <location>
        <begin position="368"/>
        <end position="386"/>
    </location>
</feature>
<dbReference type="PROSITE" id="PS51257">
    <property type="entry name" value="PROKAR_LIPOPROTEIN"/>
    <property type="match status" value="1"/>
</dbReference>
<feature type="transmembrane region" description="Helical" evidence="1">
    <location>
        <begin position="66"/>
        <end position="85"/>
    </location>
</feature>